<dbReference type="OrthoDB" id="879857at2"/>
<keyword evidence="3" id="KW-1185">Reference proteome</keyword>
<gene>
    <name evidence="2" type="ORF">SAMN06265337_2639</name>
</gene>
<keyword evidence="1" id="KW-0732">Signal</keyword>
<feature type="chain" id="PRO_5012916871" evidence="1">
    <location>
        <begin position="25"/>
        <end position="235"/>
    </location>
</feature>
<sequence length="235" mass="26386">MLNTSALFLGVVLTGTLVASATQAQHLQEVGVAGSFNVNQTWAKQRTLTLGSSTLYTDTDRARDDDTGNRASLYARVGLGKGSFFVQPEVAYTSVLGNQYTLEFPRGYFSYAHRIRRLEVAALAGYHLTDKFYLVAGPVLAVNKREKTVLNGLESWQPAYTSLETSPEHVQLLGQLGMGVRLWRFDVGARYEHSLTPYTKHLRFDNQTYAYQQSTNQYILSVGFLLFDKNLPWKK</sequence>
<dbReference type="Proteomes" id="UP000198131">
    <property type="component" value="Unassembled WGS sequence"/>
</dbReference>
<accession>A0A212U9Z4</accession>
<evidence type="ECO:0000313" key="3">
    <source>
        <dbReference type="Proteomes" id="UP000198131"/>
    </source>
</evidence>
<reference evidence="3" key="1">
    <citation type="submission" date="2017-06" db="EMBL/GenBank/DDBJ databases">
        <authorList>
            <person name="Varghese N."/>
            <person name="Submissions S."/>
        </authorList>
    </citation>
    <scope>NUCLEOTIDE SEQUENCE [LARGE SCALE GENOMIC DNA]</scope>
    <source>
        <strain evidence="3">DSM 11116</strain>
    </source>
</reference>
<evidence type="ECO:0000256" key="1">
    <source>
        <dbReference type="SAM" id="SignalP"/>
    </source>
</evidence>
<dbReference type="EMBL" id="FYEW01000002">
    <property type="protein sequence ID" value="SNC74970.1"/>
    <property type="molecule type" value="Genomic_DNA"/>
</dbReference>
<dbReference type="RefSeq" id="WP_088843982.1">
    <property type="nucleotide sequence ID" value="NZ_FYEW01000002.1"/>
</dbReference>
<name>A0A212U9Z4_9BACT</name>
<organism evidence="2 3">
    <name type="scientific">Hymenobacter gelipurpurascens</name>
    <dbReference type="NCBI Taxonomy" id="89968"/>
    <lineage>
        <taxon>Bacteria</taxon>
        <taxon>Pseudomonadati</taxon>
        <taxon>Bacteroidota</taxon>
        <taxon>Cytophagia</taxon>
        <taxon>Cytophagales</taxon>
        <taxon>Hymenobacteraceae</taxon>
        <taxon>Hymenobacter</taxon>
    </lineage>
</organism>
<protein>
    <submittedName>
        <fullName evidence="2">Outer membrane protein beta-barrel domain-containing protein</fullName>
    </submittedName>
</protein>
<feature type="signal peptide" evidence="1">
    <location>
        <begin position="1"/>
        <end position="24"/>
    </location>
</feature>
<evidence type="ECO:0000313" key="2">
    <source>
        <dbReference type="EMBL" id="SNC74970.1"/>
    </source>
</evidence>
<proteinExistence type="predicted"/>
<dbReference type="AlphaFoldDB" id="A0A212U9Z4"/>